<name>A0AAE1XXW7_9LAMI</name>
<dbReference type="Proteomes" id="UP001293254">
    <property type="component" value="Unassembled WGS sequence"/>
</dbReference>
<proteinExistence type="predicted"/>
<dbReference type="AlphaFoldDB" id="A0AAE1XXW7"/>
<organism evidence="2 3">
    <name type="scientific">Sesamum alatum</name>
    <dbReference type="NCBI Taxonomy" id="300844"/>
    <lineage>
        <taxon>Eukaryota</taxon>
        <taxon>Viridiplantae</taxon>
        <taxon>Streptophyta</taxon>
        <taxon>Embryophyta</taxon>
        <taxon>Tracheophyta</taxon>
        <taxon>Spermatophyta</taxon>
        <taxon>Magnoliopsida</taxon>
        <taxon>eudicotyledons</taxon>
        <taxon>Gunneridae</taxon>
        <taxon>Pentapetalae</taxon>
        <taxon>asterids</taxon>
        <taxon>lamiids</taxon>
        <taxon>Lamiales</taxon>
        <taxon>Pedaliaceae</taxon>
        <taxon>Sesamum</taxon>
    </lineage>
</organism>
<accession>A0AAE1XXW7</accession>
<gene>
    <name evidence="2" type="ORF">Salat_2418900</name>
</gene>
<feature type="domain" description="Reverse transcriptase Ty1/copia-type" evidence="1">
    <location>
        <begin position="1"/>
        <end position="81"/>
    </location>
</feature>
<keyword evidence="3" id="KW-1185">Reference proteome</keyword>
<reference evidence="2" key="2">
    <citation type="journal article" date="2024" name="Plant">
        <title>Genomic evolution and insights into agronomic trait innovations of Sesamum species.</title>
        <authorList>
            <person name="Miao H."/>
            <person name="Wang L."/>
            <person name="Qu L."/>
            <person name="Liu H."/>
            <person name="Sun Y."/>
            <person name="Le M."/>
            <person name="Wang Q."/>
            <person name="Wei S."/>
            <person name="Zheng Y."/>
            <person name="Lin W."/>
            <person name="Duan Y."/>
            <person name="Cao H."/>
            <person name="Xiong S."/>
            <person name="Wang X."/>
            <person name="Wei L."/>
            <person name="Li C."/>
            <person name="Ma Q."/>
            <person name="Ju M."/>
            <person name="Zhao R."/>
            <person name="Li G."/>
            <person name="Mu C."/>
            <person name="Tian Q."/>
            <person name="Mei H."/>
            <person name="Zhang T."/>
            <person name="Gao T."/>
            <person name="Zhang H."/>
        </authorList>
    </citation>
    <scope>NUCLEOTIDE SEQUENCE</scope>
    <source>
        <strain evidence="2">3651</strain>
    </source>
</reference>
<evidence type="ECO:0000313" key="3">
    <source>
        <dbReference type="Proteomes" id="UP001293254"/>
    </source>
</evidence>
<sequence>MIVLLYVDDMIITGNHDDEVGKLRGELSTQFKMKDLGMLSLFLGLEVKNMKHEIFLSQEGFVKKLVTRYGVNLSKKRSTPLDVNVKLRRDDASLLLDPQPYRALVGSFSS</sequence>
<reference evidence="2" key="1">
    <citation type="submission" date="2020-06" db="EMBL/GenBank/DDBJ databases">
        <authorList>
            <person name="Li T."/>
            <person name="Hu X."/>
            <person name="Zhang T."/>
            <person name="Song X."/>
            <person name="Zhang H."/>
            <person name="Dai N."/>
            <person name="Sheng W."/>
            <person name="Hou X."/>
            <person name="Wei L."/>
        </authorList>
    </citation>
    <scope>NUCLEOTIDE SEQUENCE</scope>
    <source>
        <strain evidence="2">3651</strain>
        <tissue evidence="2">Leaf</tissue>
    </source>
</reference>
<evidence type="ECO:0000259" key="1">
    <source>
        <dbReference type="Pfam" id="PF07727"/>
    </source>
</evidence>
<dbReference type="InterPro" id="IPR013103">
    <property type="entry name" value="RVT_2"/>
</dbReference>
<protein>
    <submittedName>
        <fullName evidence="2">Retrovirus-related Pol polyprotein from transposon TNT 1-94</fullName>
    </submittedName>
</protein>
<evidence type="ECO:0000313" key="2">
    <source>
        <dbReference type="EMBL" id="KAK4420060.1"/>
    </source>
</evidence>
<comment type="caution">
    <text evidence="2">The sequence shown here is derived from an EMBL/GenBank/DDBJ whole genome shotgun (WGS) entry which is preliminary data.</text>
</comment>
<dbReference type="Pfam" id="PF07727">
    <property type="entry name" value="RVT_2"/>
    <property type="match status" value="1"/>
</dbReference>
<dbReference type="EMBL" id="JACGWO010000009">
    <property type="protein sequence ID" value="KAK4420060.1"/>
    <property type="molecule type" value="Genomic_DNA"/>
</dbReference>